<dbReference type="InterPro" id="IPR001173">
    <property type="entry name" value="Glyco_trans_2-like"/>
</dbReference>
<dbReference type="EMBL" id="JBHUHU010000001">
    <property type="protein sequence ID" value="MFD2098852.1"/>
    <property type="molecule type" value="Genomic_DNA"/>
</dbReference>
<feature type="domain" description="Glycosyltransferase 2-like" evidence="5">
    <location>
        <begin position="3"/>
        <end position="107"/>
    </location>
</feature>
<evidence type="ECO:0000256" key="3">
    <source>
        <dbReference type="ARBA" id="ARBA00022679"/>
    </source>
</evidence>
<keyword evidence="3" id="KW-0808">Transferase</keyword>
<dbReference type="RefSeq" id="WP_379829619.1">
    <property type="nucleotide sequence ID" value="NZ_JBHUHU010000001.1"/>
</dbReference>
<dbReference type="CDD" id="cd00761">
    <property type="entry name" value="Glyco_tranf_GTA_type"/>
    <property type="match status" value="1"/>
</dbReference>
<evidence type="ECO:0000313" key="7">
    <source>
        <dbReference type="Proteomes" id="UP001597342"/>
    </source>
</evidence>
<dbReference type="InterPro" id="IPR029044">
    <property type="entry name" value="Nucleotide-diphossugar_trans"/>
</dbReference>
<comment type="similarity">
    <text evidence="1">Belongs to the glycosyltransferase 2 family.</text>
</comment>
<evidence type="ECO:0000313" key="6">
    <source>
        <dbReference type="EMBL" id="MFD2098852.1"/>
    </source>
</evidence>
<dbReference type="Proteomes" id="UP001597342">
    <property type="component" value="Unassembled WGS sequence"/>
</dbReference>
<dbReference type="SUPFAM" id="SSF53448">
    <property type="entry name" value="Nucleotide-diphospho-sugar transferases"/>
    <property type="match status" value="1"/>
</dbReference>
<keyword evidence="2" id="KW-0328">Glycosyltransferase</keyword>
<reference evidence="7" key="1">
    <citation type="journal article" date="2019" name="Int. J. Syst. Evol. Microbiol.">
        <title>The Global Catalogue of Microorganisms (GCM) 10K type strain sequencing project: providing services to taxonomists for standard genome sequencing and annotation.</title>
        <authorList>
            <consortium name="The Broad Institute Genomics Platform"/>
            <consortium name="The Broad Institute Genome Sequencing Center for Infectious Disease"/>
            <person name="Wu L."/>
            <person name="Ma J."/>
        </authorList>
    </citation>
    <scope>NUCLEOTIDE SEQUENCE [LARGE SCALE GENOMIC DNA]</scope>
    <source>
        <strain evidence="7">JCM 3389</strain>
    </source>
</reference>
<dbReference type="PANTHER" id="PTHR43630">
    <property type="entry name" value="POLY-BETA-1,6-N-ACETYL-D-GLUCOSAMINE SYNTHASE"/>
    <property type="match status" value="1"/>
</dbReference>
<dbReference type="Pfam" id="PF00535">
    <property type="entry name" value="Glycos_transf_2"/>
    <property type="match status" value="1"/>
</dbReference>
<gene>
    <name evidence="6" type="ORF">ACFSJE_03640</name>
</gene>
<evidence type="ECO:0000259" key="5">
    <source>
        <dbReference type="Pfam" id="PF00535"/>
    </source>
</evidence>
<protein>
    <submittedName>
        <fullName evidence="6">Glycosyltransferase family 2 protein</fullName>
    </submittedName>
</protein>
<feature type="transmembrane region" description="Helical" evidence="4">
    <location>
        <begin position="276"/>
        <end position="294"/>
    </location>
</feature>
<keyword evidence="4" id="KW-1133">Transmembrane helix</keyword>
<evidence type="ECO:0000256" key="2">
    <source>
        <dbReference type="ARBA" id="ARBA00022676"/>
    </source>
</evidence>
<keyword evidence="4" id="KW-0812">Transmembrane</keyword>
<comment type="caution">
    <text evidence="6">The sequence shown here is derived from an EMBL/GenBank/DDBJ whole genome shotgun (WGS) entry which is preliminary data.</text>
</comment>
<evidence type="ECO:0000256" key="4">
    <source>
        <dbReference type="SAM" id="Phobius"/>
    </source>
</evidence>
<keyword evidence="7" id="KW-1185">Reference proteome</keyword>
<organism evidence="6 7">
    <name type="scientific">Flagellimonas iocasae</name>
    <dbReference type="NCBI Taxonomy" id="2055905"/>
    <lineage>
        <taxon>Bacteria</taxon>
        <taxon>Pseudomonadati</taxon>
        <taxon>Bacteroidota</taxon>
        <taxon>Flavobacteriia</taxon>
        <taxon>Flavobacteriales</taxon>
        <taxon>Flavobacteriaceae</taxon>
        <taxon>Flagellimonas</taxon>
    </lineage>
</organism>
<dbReference type="PANTHER" id="PTHR43630:SF1">
    <property type="entry name" value="POLY-BETA-1,6-N-ACETYL-D-GLUCOSAMINE SYNTHASE"/>
    <property type="match status" value="1"/>
</dbReference>
<keyword evidence="4" id="KW-0472">Membrane</keyword>
<dbReference type="Gene3D" id="3.90.550.10">
    <property type="entry name" value="Spore Coat Polysaccharide Biosynthesis Protein SpsA, Chain A"/>
    <property type="match status" value="1"/>
</dbReference>
<sequence length="297" mass="35502">MFSVITPTYNRAHTLDRVYNSLRNQTKKSFHWVIVDDASTDNTEELVQRYLKESNDFKIEYHKRPINQGKPAALNYGFEFCTEPITVIADSDDSFVPNTMSDLEEIWNRVNQMKNGSKIATVWTLVEDERHRVVGDYFPYDFWQANLHDRLLEKNMPVKGEKWHSWRTNVLKKYQMYSNELCHIGESATWHTINIDFDFLHLNMVHRMYYDSEDGLINKKRPKLKSAMTKYFTAYHQLAEVKPFNIIKYRYYNSLAFNYMKSKIFFGFERKSLSSLKNIICFLIFLFLLPYTVLHRK</sequence>
<name>A0ABW4XUX6_9FLAO</name>
<proteinExistence type="inferred from homology"/>
<accession>A0ABW4XUX6</accession>
<evidence type="ECO:0000256" key="1">
    <source>
        <dbReference type="ARBA" id="ARBA00006739"/>
    </source>
</evidence>